<comment type="caution">
    <text evidence="2">The sequence shown here is derived from an EMBL/GenBank/DDBJ whole genome shotgun (WGS) entry which is preliminary data.</text>
</comment>
<accession>A0ABD1B0W5</accession>
<feature type="domain" description="Retrotransposon gag" evidence="1">
    <location>
        <begin position="40"/>
        <end position="107"/>
    </location>
</feature>
<organism evidence="2 3">
    <name type="scientific">Cardamine amara subsp. amara</name>
    <dbReference type="NCBI Taxonomy" id="228776"/>
    <lineage>
        <taxon>Eukaryota</taxon>
        <taxon>Viridiplantae</taxon>
        <taxon>Streptophyta</taxon>
        <taxon>Embryophyta</taxon>
        <taxon>Tracheophyta</taxon>
        <taxon>Spermatophyta</taxon>
        <taxon>Magnoliopsida</taxon>
        <taxon>eudicotyledons</taxon>
        <taxon>Gunneridae</taxon>
        <taxon>Pentapetalae</taxon>
        <taxon>rosids</taxon>
        <taxon>malvids</taxon>
        <taxon>Brassicales</taxon>
        <taxon>Brassicaceae</taxon>
        <taxon>Cardamineae</taxon>
        <taxon>Cardamine</taxon>
    </lineage>
</organism>
<dbReference type="Proteomes" id="UP001558713">
    <property type="component" value="Unassembled WGS sequence"/>
</dbReference>
<proteinExistence type="predicted"/>
<sequence>MKLKVPPFHGKNDPDAYLEWEKKIEIIYDCQEYSDLKMVKLAATDFYGYAINWWDQITTSSRRNREPPVDTWEELKVLMRKHFVPSHYHMELHPKLRRLTQGNRSVETMK</sequence>
<name>A0ABD1B0W5_CARAN</name>
<dbReference type="PANTHER" id="PTHR35046:SF9">
    <property type="entry name" value="RNA-DIRECTED DNA POLYMERASE"/>
    <property type="match status" value="1"/>
</dbReference>
<dbReference type="PANTHER" id="PTHR35046">
    <property type="entry name" value="ZINC KNUCKLE (CCHC-TYPE) FAMILY PROTEIN"/>
    <property type="match status" value="1"/>
</dbReference>
<protein>
    <recommendedName>
        <fullName evidence="1">Retrotransposon gag domain-containing protein</fullName>
    </recommendedName>
</protein>
<dbReference type="InterPro" id="IPR005162">
    <property type="entry name" value="Retrotrans_gag_dom"/>
</dbReference>
<dbReference type="Pfam" id="PF03732">
    <property type="entry name" value="Retrotrans_gag"/>
    <property type="match status" value="1"/>
</dbReference>
<evidence type="ECO:0000259" key="1">
    <source>
        <dbReference type="Pfam" id="PF03732"/>
    </source>
</evidence>
<evidence type="ECO:0000313" key="2">
    <source>
        <dbReference type="EMBL" id="KAL1212108.1"/>
    </source>
</evidence>
<reference evidence="2 3" key="1">
    <citation type="submission" date="2024-04" db="EMBL/GenBank/DDBJ databases">
        <title>Genome assembly C_amara_ONT_v2.</title>
        <authorList>
            <person name="Yant L."/>
            <person name="Moore C."/>
            <person name="Slenker M."/>
        </authorList>
    </citation>
    <scope>NUCLEOTIDE SEQUENCE [LARGE SCALE GENOMIC DNA]</scope>
    <source>
        <tissue evidence="2">Leaf</tissue>
    </source>
</reference>
<gene>
    <name evidence="2" type="ORF">V5N11_018708</name>
</gene>
<dbReference type="EMBL" id="JBANAX010000376">
    <property type="protein sequence ID" value="KAL1212108.1"/>
    <property type="molecule type" value="Genomic_DNA"/>
</dbReference>
<dbReference type="AlphaFoldDB" id="A0ABD1B0W5"/>
<keyword evidence="3" id="KW-1185">Reference proteome</keyword>
<evidence type="ECO:0000313" key="3">
    <source>
        <dbReference type="Proteomes" id="UP001558713"/>
    </source>
</evidence>